<keyword evidence="2" id="KW-1185">Reference proteome</keyword>
<dbReference type="GeneID" id="120256333"/>
<keyword evidence="1" id="KW-0732">Signal</keyword>
<evidence type="ECO:0000256" key="1">
    <source>
        <dbReference type="SAM" id="SignalP"/>
    </source>
</evidence>
<feature type="signal peptide" evidence="1">
    <location>
        <begin position="1"/>
        <end position="25"/>
    </location>
</feature>
<dbReference type="AlphaFoldDB" id="A0AB40AY99"/>
<reference evidence="3" key="1">
    <citation type="submission" date="2025-08" db="UniProtKB">
        <authorList>
            <consortium name="RefSeq"/>
        </authorList>
    </citation>
    <scope>IDENTIFICATION</scope>
</reference>
<organism evidence="2 3">
    <name type="scientific">Dioscorea cayennensis subsp. rotundata</name>
    <name type="common">White Guinea yam</name>
    <name type="synonym">Dioscorea rotundata</name>
    <dbReference type="NCBI Taxonomy" id="55577"/>
    <lineage>
        <taxon>Eukaryota</taxon>
        <taxon>Viridiplantae</taxon>
        <taxon>Streptophyta</taxon>
        <taxon>Embryophyta</taxon>
        <taxon>Tracheophyta</taxon>
        <taxon>Spermatophyta</taxon>
        <taxon>Magnoliopsida</taxon>
        <taxon>Liliopsida</taxon>
        <taxon>Dioscoreales</taxon>
        <taxon>Dioscoreaceae</taxon>
        <taxon>Dioscorea</taxon>
    </lineage>
</organism>
<gene>
    <name evidence="3" type="primary">LOC120256333</name>
</gene>
<sequence length="156" mass="16435">MASSKSLVSTVLLAAIFFFSLKVNASRELNEQTHNNKVSNGPENEDKMSAGLKFPIGDNNNGGDTIPYPSTGGYLPGNELPGSEGYLPGNVYPGMAGYLPGYPYFGGYNGGHPGLPFFDNDPRNFGSFPRGGYNGNIGGGSGLGNYGGYPRYDGYP</sequence>
<dbReference type="RefSeq" id="XP_039119966.1">
    <property type="nucleotide sequence ID" value="XM_039264032.1"/>
</dbReference>
<proteinExistence type="predicted"/>
<evidence type="ECO:0000313" key="3">
    <source>
        <dbReference type="RefSeq" id="XP_039119966.1"/>
    </source>
</evidence>
<name>A0AB40AY99_DIOCR</name>
<evidence type="ECO:0000313" key="2">
    <source>
        <dbReference type="Proteomes" id="UP001515500"/>
    </source>
</evidence>
<protein>
    <submittedName>
        <fullName evidence="3">Heterogeneous nuclear ribonucleoprotein A3-like</fullName>
    </submittedName>
</protein>
<accession>A0AB40AY99</accession>
<dbReference type="Proteomes" id="UP001515500">
    <property type="component" value="Unplaced"/>
</dbReference>
<feature type="chain" id="PRO_5044234056" evidence="1">
    <location>
        <begin position="26"/>
        <end position="156"/>
    </location>
</feature>